<proteinExistence type="predicted"/>
<protein>
    <submittedName>
        <fullName evidence="1">Uncharacterized protein</fullName>
    </submittedName>
</protein>
<accession>A0A2P2QU80</accession>
<evidence type="ECO:0000313" key="1">
    <source>
        <dbReference type="EMBL" id="MBX70572.1"/>
    </source>
</evidence>
<name>A0A2P2QU80_RHIMU</name>
<dbReference type="AlphaFoldDB" id="A0A2P2QU80"/>
<organism evidence="1">
    <name type="scientific">Rhizophora mucronata</name>
    <name type="common">Asiatic mangrove</name>
    <dbReference type="NCBI Taxonomy" id="61149"/>
    <lineage>
        <taxon>Eukaryota</taxon>
        <taxon>Viridiplantae</taxon>
        <taxon>Streptophyta</taxon>
        <taxon>Embryophyta</taxon>
        <taxon>Tracheophyta</taxon>
        <taxon>Spermatophyta</taxon>
        <taxon>Magnoliopsida</taxon>
        <taxon>eudicotyledons</taxon>
        <taxon>Gunneridae</taxon>
        <taxon>Pentapetalae</taxon>
        <taxon>rosids</taxon>
        <taxon>fabids</taxon>
        <taxon>Malpighiales</taxon>
        <taxon>Rhizophoraceae</taxon>
        <taxon>Rhizophora</taxon>
    </lineage>
</organism>
<sequence>MPLVSIKGFESAIHTFQKTAANQSCMPQKPLCLPSHQEISRGSSRMCSASMLNFSGGSAGSALGNASWLLNSGTINHIPAGKQQRLQ</sequence>
<dbReference type="EMBL" id="GGEC01090088">
    <property type="protein sequence ID" value="MBX70572.1"/>
    <property type="molecule type" value="Transcribed_RNA"/>
</dbReference>
<reference evidence="1" key="1">
    <citation type="submission" date="2018-02" db="EMBL/GenBank/DDBJ databases">
        <title>Rhizophora mucronata_Transcriptome.</title>
        <authorList>
            <person name="Meera S.P."/>
            <person name="Sreeshan A."/>
            <person name="Augustine A."/>
        </authorList>
    </citation>
    <scope>NUCLEOTIDE SEQUENCE</scope>
    <source>
        <tissue evidence="1">Leaf</tissue>
    </source>
</reference>